<reference evidence="1" key="1">
    <citation type="submission" date="2020-10" db="EMBL/GenBank/DDBJ databases">
        <title>An improved Amphimedon queenslandica hologenome assembly reveals how three proteobacterial symbionts can extend the metabolic phenotypic of their marine sponge host.</title>
        <authorList>
            <person name="Degnan B."/>
            <person name="Degnan S."/>
            <person name="Xiang X."/>
        </authorList>
    </citation>
    <scope>NUCLEOTIDE SEQUENCE</scope>
    <source>
        <strain evidence="1">AqS2</strain>
    </source>
</reference>
<organism evidence="1 2">
    <name type="scientific">Candidatus Amphirhobacter heronislandensis</name>
    <dbReference type="NCBI Taxonomy" id="1732024"/>
    <lineage>
        <taxon>Bacteria</taxon>
        <taxon>Pseudomonadati</taxon>
        <taxon>Pseudomonadota</taxon>
        <taxon>Gammaproteobacteria</taxon>
        <taxon>Candidatus Tethybacterales</taxon>
        <taxon>Candidatus Tethybacteraceae</taxon>
        <taxon>Candidatus Amphirhobacter</taxon>
    </lineage>
</organism>
<proteinExistence type="predicted"/>
<evidence type="ECO:0000313" key="1">
    <source>
        <dbReference type="EMBL" id="MBF2735486.1"/>
    </source>
</evidence>
<keyword evidence="2" id="KW-1185">Reference proteome</keyword>
<protein>
    <submittedName>
        <fullName evidence="1">Uncharacterized protein</fullName>
    </submittedName>
</protein>
<name>A0A930UI24_9GAMM</name>
<dbReference type="Proteomes" id="UP000604381">
    <property type="component" value="Unassembled WGS sequence"/>
</dbReference>
<evidence type="ECO:0000313" key="2">
    <source>
        <dbReference type="Proteomes" id="UP000604381"/>
    </source>
</evidence>
<gene>
    <name evidence="1" type="ORF">ISN26_05345</name>
</gene>
<sequence length="190" mass="21216">LSGALREEKTRLDAGFDPIAALNEEHPAPAWHPHVHNVEHRIRRFFASHCVAAAELLRLGSKHPLLQPRRGEDGRVIYCLGPRGGADEKLAKLAKRLSDKEKRLVLCIPAEEHDLKDLLLETKALRRLLDSPKLVDEEATCAGPWRGRCSRAPATCGTWPARSCPAPTRRSWRSCCRSCAPPSFIRGRRG</sequence>
<comment type="caution">
    <text evidence="1">The sequence shown here is derived from an EMBL/GenBank/DDBJ whole genome shotgun (WGS) entry which is preliminary data.</text>
</comment>
<accession>A0A930UI24</accession>
<dbReference type="EMBL" id="JADHEI010000033">
    <property type="protein sequence ID" value="MBF2735486.1"/>
    <property type="molecule type" value="Genomic_DNA"/>
</dbReference>
<feature type="non-terminal residue" evidence="1">
    <location>
        <position position="1"/>
    </location>
</feature>
<dbReference type="AlphaFoldDB" id="A0A930UI24"/>